<dbReference type="Proteomes" id="UP001457282">
    <property type="component" value="Unassembled WGS sequence"/>
</dbReference>
<dbReference type="PROSITE" id="PS51844">
    <property type="entry name" value="SH3_LIKE"/>
    <property type="match status" value="1"/>
</dbReference>
<dbReference type="GO" id="GO:0005516">
    <property type="term" value="F:calmodulin binding"/>
    <property type="evidence" value="ECO:0007669"/>
    <property type="project" value="UniProtKB-KW"/>
</dbReference>
<dbReference type="InterPro" id="IPR036961">
    <property type="entry name" value="Kinesin_motor_dom_sf"/>
</dbReference>
<dbReference type="SMART" id="SM00242">
    <property type="entry name" value="MYSc"/>
    <property type="match status" value="1"/>
</dbReference>
<dbReference type="SUPFAM" id="SSF52540">
    <property type="entry name" value="P-loop containing nucleoside triphosphate hydrolases"/>
    <property type="match status" value="2"/>
</dbReference>
<feature type="coiled-coil region" evidence="11">
    <location>
        <begin position="1050"/>
        <end position="1077"/>
    </location>
</feature>
<evidence type="ECO:0000259" key="13">
    <source>
        <dbReference type="PROSITE" id="PS51456"/>
    </source>
</evidence>
<dbReference type="CDD" id="cd01384">
    <property type="entry name" value="MYSc_Myo11"/>
    <property type="match status" value="1"/>
</dbReference>
<dbReference type="PRINTS" id="PR00193">
    <property type="entry name" value="MYOSINHEAVY"/>
</dbReference>
<gene>
    <name evidence="15" type="ORF">M0R45_010677</name>
</gene>
<protein>
    <submittedName>
        <fullName evidence="15">Uncharacterized protein</fullName>
    </submittedName>
</protein>
<evidence type="ECO:0000256" key="8">
    <source>
        <dbReference type="ARBA" id="ARBA00023175"/>
    </source>
</evidence>
<dbReference type="PROSITE" id="PS50096">
    <property type="entry name" value="IQ"/>
    <property type="match status" value="2"/>
</dbReference>
<dbReference type="GO" id="GO:0009860">
    <property type="term" value="P:pollen tube growth"/>
    <property type="evidence" value="ECO:0007669"/>
    <property type="project" value="TreeGrafter"/>
</dbReference>
<dbReference type="GO" id="GO:0030048">
    <property type="term" value="P:actin filament-based movement"/>
    <property type="evidence" value="ECO:0007669"/>
    <property type="project" value="UniProtKB-ARBA"/>
</dbReference>
<dbReference type="Pfam" id="PF02736">
    <property type="entry name" value="Myosin_N"/>
    <property type="match status" value="1"/>
</dbReference>
<comment type="similarity">
    <text evidence="1">Belongs to the TRAFAC class myosin-kinesin ATPase superfamily. Myosin family. Plant myosin class XI subfamily.</text>
</comment>
<dbReference type="SMART" id="SM00015">
    <property type="entry name" value="IQ"/>
    <property type="match status" value="2"/>
</dbReference>
<dbReference type="FunFam" id="1.10.10.820:FF:000001">
    <property type="entry name" value="Myosin heavy chain"/>
    <property type="match status" value="1"/>
</dbReference>
<dbReference type="PROSITE" id="PS51456">
    <property type="entry name" value="MYOSIN_MOTOR"/>
    <property type="match status" value="1"/>
</dbReference>
<dbReference type="GO" id="GO:0007015">
    <property type="term" value="P:actin filament organization"/>
    <property type="evidence" value="ECO:0007669"/>
    <property type="project" value="TreeGrafter"/>
</dbReference>
<dbReference type="InterPro" id="IPR000048">
    <property type="entry name" value="IQ_motif_EF-hand-BS"/>
</dbReference>
<dbReference type="Gene3D" id="1.10.10.820">
    <property type="match status" value="1"/>
</dbReference>
<dbReference type="GO" id="GO:0000146">
    <property type="term" value="F:microfilament motor activity"/>
    <property type="evidence" value="ECO:0007669"/>
    <property type="project" value="TreeGrafter"/>
</dbReference>
<keyword evidence="5" id="KW-0112">Calmodulin-binding</keyword>
<dbReference type="PANTHER" id="PTHR13140">
    <property type="entry name" value="MYOSIN"/>
    <property type="match status" value="1"/>
</dbReference>
<evidence type="ECO:0000313" key="15">
    <source>
        <dbReference type="EMBL" id="KAK9945148.1"/>
    </source>
</evidence>
<evidence type="ECO:0000256" key="6">
    <source>
        <dbReference type="ARBA" id="ARBA00023054"/>
    </source>
</evidence>
<dbReference type="Gene3D" id="1.20.5.190">
    <property type="match status" value="2"/>
</dbReference>
<keyword evidence="8 10" id="KW-0505">Motor protein</keyword>
<dbReference type="AlphaFoldDB" id="A0AAW1YB29"/>
<evidence type="ECO:0000256" key="11">
    <source>
        <dbReference type="SAM" id="Coils"/>
    </source>
</evidence>
<evidence type="ECO:0000256" key="10">
    <source>
        <dbReference type="PROSITE-ProRule" id="PRU00782"/>
    </source>
</evidence>
<keyword evidence="16" id="KW-1185">Reference proteome</keyword>
<dbReference type="Gene3D" id="1.20.120.720">
    <property type="entry name" value="Myosin VI head, motor domain, U50 subdomain"/>
    <property type="match status" value="1"/>
</dbReference>
<feature type="compositionally biased region" description="Basic and acidic residues" evidence="12">
    <location>
        <begin position="996"/>
        <end position="1009"/>
    </location>
</feature>
<comment type="caution">
    <text evidence="15">The sequence shown here is derived from an EMBL/GenBank/DDBJ whole genome shotgun (WGS) entry which is preliminary data.</text>
</comment>
<evidence type="ECO:0000259" key="14">
    <source>
        <dbReference type="PROSITE" id="PS51844"/>
    </source>
</evidence>
<evidence type="ECO:0000256" key="5">
    <source>
        <dbReference type="ARBA" id="ARBA00022860"/>
    </source>
</evidence>
<evidence type="ECO:0000256" key="2">
    <source>
        <dbReference type="ARBA" id="ARBA00022737"/>
    </source>
</evidence>
<dbReference type="FunFam" id="1.20.120.720:FF:000011">
    <property type="entry name" value="Myosin 2"/>
    <property type="match status" value="1"/>
</dbReference>
<reference evidence="15 16" key="1">
    <citation type="journal article" date="2023" name="G3 (Bethesda)">
        <title>A chromosome-length genome assembly and annotation of blackberry (Rubus argutus, cv. 'Hillquist').</title>
        <authorList>
            <person name="Bruna T."/>
            <person name="Aryal R."/>
            <person name="Dudchenko O."/>
            <person name="Sargent D.J."/>
            <person name="Mead D."/>
            <person name="Buti M."/>
            <person name="Cavallini A."/>
            <person name="Hytonen T."/>
            <person name="Andres J."/>
            <person name="Pham M."/>
            <person name="Weisz D."/>
            <person name="Mascagni F."/>
            <person name="Usai G."/>
            <person name="Natali L."/>
            <person name="Bassil N."/>
            <person name="Fernandez G.E."/>
            <person name="Lomsadze A."/>
            <person name="Armour M."/>
            <person name="Olukolu B."/>
            <person name="Poorten T."/>
            <person name="Britton C."/>
            <person name="Davik J."/>
            <person name="Ashrafi H."/>
            <person name="Aiden E.L."/>
            <person name="Borodovsky M."/>
            <person name="Worthington M."/>
        </authorList>
    </citation>
    <scope>NUCLEOTIDE SEQUENCE [LARGE SCALE GENOMIC DNA]</scope>
    <source>
        <strain evidence="15">PI 553951</strain>
    </source>
</reference>
<dbReference type="Pfam" id="PF00612">
    <property type="entry name" value="IQ"/>
    <property type="match status" value="2"/>
</dbReference>
<evidence type="ECO:0000256" key="1">
    <source>
        <dbReference type="ARBA" id="ARBA00008049"/>
    </source>
</evidence>
<sequence length="1212" mass="136648">MAKFRDVRRPTLPQTKRHEDNSPNPTAKKTKRNRLIQLLQLLVFQSNSSSLKLNGLLFGNPVTIVVGSHVWVENSELVWTDGEVLKINGEEAEIQTTDGNTVAAKVSKIHLKDTETPAGGVDDMTKLSYLHEPGVLYNLATRYEINEIYTYTGNILIAVNPFQTLSHLYDASMMERYKGVPFGELSPHVFAIADAAYREMVNEGKSNSILVSGESGAGKTETTKMLMRYLAYLGGNAAAEGRTVEQQVLESNPVLEAFGNAKTVKNNNSSRFGKFVEIQFDNRGRISGAAIRTYLLERSRVCQISDFERNYHCFYLLCAAPEKEREKYKLVDPQSYHYLNQSNCYELVDIDDAQFYLSTRRAMTVIGISEIEQEAIFRVVAAILHLGNIDFANGEDNDSSVIKDDQSLFHLQMAAELLMCNPRALEDALCKRVMITPEEIIKRSLDPLGATVSRDGLAKTIYSLLFNWLVDKINVSIGQDPSSKCLIGVLDIYGFESFKTNSFEQFCINYTNEKLQQHFNKHVFKTEQEEYTKEEIDWSYIEFVDNKDVLDLIEQKKGGIIALLDEACMFPKSTHETFSTKLYQTFKDNKRFIKPKLTRSDFTIVHYAGEVQYQSDQFLDKNKDYVVPEHRDLLSASKCSFVAGLFPPVSEEAAKSSKFSSISSRFRLQLQQLMETLNSTEPHYIRCIKPNNLIKPAVFENVSVIQQLRSGGVLEAVRIKCAGFPTYRNFSEFLTRFRILAPEVLKMECPENEACEKILEKMGLKGYQIGKTKVFLRVGQMDVLDAQRTLIHGNSAKVIQTRGRTLITRKTFASTQKASICLQSVCRGELARKLYKLKKREVAVVKIQKTSRKCLARKDYLRIIFSSVVLQAHLRAMVASDDFKSKRKAAVIIQTGIRTITACYDFRYKVETAVVIQCYLASCVAILHSLRSMAARDAFRNRVQSNAAVINQADLEEPKEKEATKLEASMQAKTDLEEAKVEEATKLQSSVKAKTGPKEAKEEESTKLESSVKVDEKNVLVESQVAEIEIDKTCPIMKELPSPDQDVDKIKILTAEVENLKIMLQAEKQRANEFERRYLEARVSSKEGHKKLEETERIVHQLQDSLNRMIYCMSNQVSELKTILCTASKSSSAFGPFVRHEGVDSISSNSECSSTDSDFTFPAPVSTSANFSSPGSNSPQLIVQDVSAGEVSGCESENKEKVRKEGAFDDFF</sequence>
<keyword evidence="3 10" id="KW-0547">Nucleotide-binding</keyword>
<dbReference type="Gene3D" id="1.20.58.530">
    <property type="match status" value="1"/>
</dbReference>
<evidence type="ECO:0000256" key="4">
    <source>
        <dbReference type="ARBA" id="ARBA00022840"/>
    </source>
</evidence>
<proteinExistence type="inferred from homology"/>
<feature type="region of interest" description="Disordered" evidence="12">
    <location>
        <begin position="1"/>
        <end position="30"/>
    </location>
</feature>
<dbReference type="InterPro" id="IPR036018">
    <property type="entry name" value="MYSc_Myo11"/>
</dbReference>
<dbReference type="InterPro" id="IPR027417">
    <property type="entry name" value="P-loop_NTPase"/>
</dbReference>
<dbReference type="EMBL" id="JBEDUW010000002">
    <property type="protein sequence ID" value="KAK9945148.1"/>
    <property type="molecule type" value="Genomic_DNA"/>
</dbReference>
<evidence type="ECO:0000256" key="12">
    <source>
        <dbReference type="SAM" id="MobiDB-lite"/>
    </source>
</evidence>
<keyword evidence="2" id="KW-0677">Repeat</keyword>
<evidence type="ECO:0000256" key="9">
    <source>
        <dbReference type="ARBA" id="ARBA00023203"/>
    </source>
</evidence>
<dbReference type="GO" id="GO:0016020">
    <property type="term" value="C:membrane"/>
    <property type="evidence" value="ECO:0007669"/>
    <property type="project" value="TreeGrafter"/>
</dbReference>
<evidence type="ECO:0000313" key="16">
    <source>
        <dbReference type="Proteomes" id="UP001457282"/>
    </source>
</evidence>
<feature type="region of interest" description="Actin-binding" evidence="10">
    <location>
        <begin position="670"/>
        <end position="692"/>
    </location>
</feature>
<dbReference type="GO" id="GO:0005737">
    <property type="term" value="C:cytoplasm"/>
    <property type="evidence" value="ECO:0007669"/>
    <property type="project" value="TreeGrafter"/>
</dbReference>
<dbReference type="Pfam" id="PF00063">
    <property type="entry name" value="Myosin_head"/>
    <property type="match status" value="1"/>
</dbReference>
<dbReference type="FunFam" id="1.20.58.530:FF:000002">
    <property type="entry name" value="Class V myosin"/>
    <property type="match status" value="1"/>
</dbReference>
<evidence type="ECO:0000256" key="7">
    <source>
        <dbReference type="ARBA" id="ARBA00023123"/>
    </source>
</evidence>
<dbReference type="GO" id="GO:0005524">
    <property type="term" value="F:ATP binding"/>
    <property type="evidence" value="ECO:0007669"/>
    <property type="project" value="UniProtKB-UniRule"/>
</dbReference>
<name>A0AAW1YB29_RUBAR</name>
<feature type="region of interest" description="Disordered" evidence="12">
    <location>
        <begin position="987"/>
        <end position="1009"/>
    </location>
</feature>
<dbReference type="GO" id="GO:0016459">
    <property type="term" value="C:myosin complex"/>
    <property type="evidence" value="ECO:0007669"/>
    <property type="project" value="UniProtKB-KW"/>
</dbReference>
<keyword evidence="6 11" id="KW-0175">Coiled coil</keyword>
<feature type="domain" description="Myosin motor" evidence="13">
    <location>
        <begin position="119"/>
        <end position="789"/>
    </location>
</feature>
<feature type="binding site" evidence="10">
    <location>
        <begin position="213"/>
        <end position="220"/>
    </location>
    <ligand>
        <name>ATP</name>
        <dbReference type="ChEBI" id="CHEBI:30616"/>
    </ligand>
</feature>
<accession>A0AAW1YB29</accession>
<keyword evidence="7 10" id="KW-0518">Myosin</keyword>
<evidence type="ECO:0000256" key="3">
    <source>
        <dbReference type="ARBA" id="ARBA00022741"/>
    </source>
</evidence>
<dbReference type="GO" id="GO:0051015">
    <property type="term" value="F:actin filament binding"/>
    <property type="evidence" value="ECO:0007669"/>
    <property type="project" value="TreeGrafter"/>
</dbReference>
<dbReference type="InterPro" id="IPR001609">
    <property type="entry name" value="Myosin_head_motor_dom-like"/>
</dbReference>
<organism evidence="15 16">
    <name type="scientific">Rubus argutus</name>
    <name type="common">Southern blackberry</name>
    <dbReference type="NCBI Taxonomy" id="59490"/>
    <lineage>
        <taxon>Eukaryota</taxon>
        <taxon>Viridiplantae</taxon>
        <taxon>Streptophyta</taxon>
        <taxon>Embryophyta</taxon>
        <taxon>Tracheophyta</taxon>
        <taxon>Spermatophyta</taxon>
        <taxon>Magnoliopsida</taxon>
        <taxon>eudicotyledons</taxon>
        <taxon>Gunneridae</taxon>
        <taxon>Pentapetalae</taxon>
        <taxon>rosids</taxon>
        <taxon>fabids</taxon>
        <taxon>Rosales</taxon>
        <taxon>Rosaceae</taxon>
        <taxon>Rosoideae</taxon>
        <taxon>Rosoideae incertae sedis</taxon>
        <taxon>Rubus</taxon>
    </lineage>
</organism>
<dbReference type="PANTHER" id="PTHR13140:SF792">
    <property type="entry name" value="MYOSIN-9"/>
    <property type="match status" value="1"/>
</dbReference>
<feature type="domain" description="Myosin N-terminal SH3-like" evidence="14">
    <location>
        <begin position="65"/>
        <end position="114"/>
    </location>
</feature>
<keyword evidence="4 10" id="KW-0067">ATP-binding</keyword>
<dbReference type="Gene3D" id="3.40.850.10">
    <property type="entry name" value="Kinesin motor domain"/>
    <property type="match status" value="1"/>
</dbReference>
<dbReference type="InterPro" id="IPR004009">
    <property type="entry name" value="SH3_Myosin"/>
</dbReference>
<dbReference type="Gene3D" id="6.20.240.20">
    <property type="match status" value="1"/>
</dbReference>
<keyword evidence="9 10" id="KW-0009">Actin-binding</keyword>